<reference evidence="2 3" key="1">
    <citation type="submission" date="2016-10" db="EMBL/GenBank/DDBJ databases">
        <title>Draft genome sequence of Coniochaeta ligniaria NRRL30616, a lignocellulolytic fungus for bioabatement of inhibitors in plant biomass hydrolysates.</title>
        <authorList>
            <consortium name="DOE Joint Genome Institute"/>
            <person name="Jimenez D.J."/>
            <person name="Hector R.E."/>
            <person name="Riley R."/>
            <person name="Sun H."/>
            <person name="Grigoriev I.V."/>
            <person name="Van Elsas J.D."/>
            <person name="Nichols N.N."/>
        </authorList>
    </citation>
    <scope>NUCLEOTIDE SEQUENCE [LARGE SCALE GENOMIC DNA]</scope>
    <source>
        <strain evidence="2 3">NRRL 30616</strain>
    </source>
</reference>
<keyword evidence="1" id="KW-0472">Membrane</keyword>
<dbReference type="PANTHER" id="PTHR37544">
    <property type="entry name" value="SPRAY-RELATED"/>
    <property type="match status" value="1"/>
</dbReference>
<evidence type="ECO:0000313" key="2">
    <source>
        <dbReference type="EMBL" id="OIW34141.1"/>
    </source>
</evidence>
<keyword evidence="1" id="KW-1133">Transmembrane helix</keyword>
<keyword evidence="3" id="KW-1185">Reference proteome</keyword>
<name>A0A1J7J3V2_9PEZI</name>
<feature type="transmembrane region" description="Helical" evidence="1">
    <location>
        <begin position="12"/>
        <end position="39"/>
    </location>
</feature>
<dbReference type="PANTHER" id="PTHR37544:SF3">
    <property type="entry name" value="SPRAY"/>
    <property type="match status" value="1"/>
</dbReference>
<feature type="non-terminal residue" evidence="2">
    <location>
        <position position="1"/>
    </location>
</feature>
<protein>
    <submittedName>
        <fullName evidence="2">Uncharacterized protein</fullName>
    </submittedName>
</protein>
<dbReference type="Pfam" id="PF11915">
    <property type="entry name" value="DUF3433"/>
    <property type="match status" value="1"/>
</dbReference>
<dbReference type="AlphaFoldDB" id="A0A1J7J3V2"/>
<evidence type="ECO:0000256" key="1">
    <source>
        <dbReference type="SAM" id="Phobius"/>
    </source>
</evidence>
<feature type="transmembrane region" description="Helical" evidence="1">
    <location>
        <begin position="72"/>
        <end position="89"/>
    </location>
</feature>
<sequence length="196" mass="21631">FMNSQGFGVRFFFTALGVALGSCMSTFFRRVAVLSPYLLMSQRALPAQRPVLISPPTNPFSGLYSALRQRHLYLGVLAVASLLADFLPVTLSHTPSSVLETHQTRDTCAYLSMAILVFMMLAVAGSLAVRWPHMPVDPRTIAGAMYYLCDSSILISFDGLAGVEMRDRDWMVKSMCVRYRFGTMTGVSGKERVGID</sequence>
<dbReference type="STRING" id="1408157.A0A1J7J3V2"/>
<feature type="non-terminal residue" evidence="2">
    <location>
        <position position="196"/>
    </location>
</feature>
<keyword evidence="1" id="KW-0812">Transmembrane</keyword>
<organism evidence="2 3">
    <name type="scientific">Coniochaeta ligniaria NRRL 30616</name>
    <dbReference type="NCBI Taxonomy" id="1408157"/>
    <lineage>
        <taxon>Eukaryota</taxon>
        <taxon>Fungi</taxon>
        <taxon>Dikarya</taxon>
        <taxon>Ascomycota</taxon>
        <taxon>Pezizomycotina</taxon>
        <taxon>Sordariomycetes</taxon>
        <taxon>Sordariomycetidae</taxon>
        <taxon>Coniochaetales</taxon>
        <taxon>Coniochaetaceae</taxon>
        <taxon>Coniochaeta</taxon>
    </lineage>
</organism>
<dbReference type="EMBL" id="KV875094">
    <property type="protein sequence ID" value="OIW34141.1"/>
    <property type="molecule type" value="Genomic_DNA"/>
</dbReference>
<dbReference type="InterPro" id="IPR021840">
    <property type="entry name" value="DUF3433"/>
</dbReference>
<feature type="transmembrane region" description="Helical" evidence="1">
    <location>
        <begin position="109"/>
        <end position="129"/>
    </location>
</feature>
<dbReference type="Proteomes" id="UP000182658">
    <property type="component" value="Unassembled WGS sequence"/>
</dbReference>
<gene>
    <name evidence="2" type="ORF">CONLIGDRAFT_564168</name>
</gene>
<accession>A0A1J7J3V2</accession>
<evidence type="ECO:0000313" key="3">
    <source>
        <dbReference type="Proteomes" id="UP000182658"/>
    </source>
</evidence>
<proteinExistence type="predicted"/>
<dbReference type="InParanoid" id="A0A1J7J3V2"/>
<dbReference type="OrthoDB" id="5428901at2759"/>